<dbReference type="Proteomes" id="UP001549749">
    <property type="component" value="Unassembled WGS sequence"/>
</dbReference>
<keyword evidence="1" id="KW-0449">Lipoprotein</keyword>
<dbReference type="Pfam" id="PF12741">
    <property type="entry name" value="SusD-like"/>
    <property type="match status" value="1"/>
</dbReference>
<keyword evidence="2" id="KW-1185">Reference proteome</keyword>
<dbReference type="EMBL" id="JBEXAC010000002">
    <property type="protein sequence ID" value="MET7000864.1"/>
    <property type="molecule type" value="Genomic_DNA"/>
</dbReference>
<evidence type="ECO:0000313" key="1">
    <source>
        <dbReference type="EMBL" id="MET7000864.1"/>
    </source>
</evidence>
<accession>A0ABV2TFH1</accession>
<proteinExistence type="predicted"/>
<gene>
    <name evidence="1" type="ORF">ABR189_26005</name>
</gene>
<dbReference type="SUPFAM" id="SSF48452">
    <property type="entry name" value="TPR-like"/>
    <property type="match status" value="1"/>
</dbReference>
<dbReference type="Gene3D" id="1.25.40.390">
    <property type="match status" value="1"/>
</dbReference>
<sequence length="530" mass="59921">MPKALYNIIIKPSALLAGIVILYTGCTKQFENINKNPYDFTEEELKADYELLGEPLAQAMLSILLANDPPTAQLQQNLNADVYSGYMMTPTPFEGNINNTNYGLLMPWNVKPWLVNYGNIMTNCDFAQNKAKGKYPDFYAWAQIIKVEAMHRVSDIYGPIIYTKYGIINPDHSIDFDSQQAAYYAFFKDLDEAIKALTAYVESGAKQRFAVFDMVYKGDYRKWIRFANTLRLRLAIRISGVDLPKAKAEGEAALQHPYGLLTSADENFNVNIEPVTHPLNIMCYTWSDIRMGAPMESILTGYNDPRLPHYFVPSNAATNSYNGIRNGINIPAKDLYTGFSKLVKFENKILFMTAAEAWFLKAEAALYGWAGSGDAKNNYEKGIATSFTQYGLSSYFNAYVNDNTSKPRPYKDPKNPANDVPAGNIHLSTITIKWDNNASIQQKLERIITQKWIAMYPEGQEAWTEFRRTGYPKLFPVVINNSGNTISTEAFIRRINLPYIEYTTNPIGVEKALKTLKGLDNGGTKLWWDL</sequence>
<dbReference type="InterPro" id="IPR024302">
    <property type="entry name" value="SusD-like"/>
</dbReference>
<dbReference type="InterPro" id="IPR011990">
    <property type="entry name" value="TPR-like_helical_dom_sf"/>
</dbReference>
<evidence type="ECO:0000313" key="2">
    <source>
        <dbReference type="Proteomes" id="UP001549749"/>
    </source>
</evidence>
<comment type="caution">
    <text evidence="1">The sequence shown here is derived from an EMBL/GenBank/DDBJ whole genome shotgun (WGS) entry which is preliminary data.</text>
</comment>
<name>A0ABV2TFH1_9BACT</name>
<reference evidence="1 2" key="1">
    <citation type="submission" date="2024-06" db="EMBL/GenBank/DDBJ databases">
        <title>Chitinophaga defluvii sp. nov., isolated from municipal sewage.</title>
        <authorList>
            <person name="Zhang L."/>
        </authorList>
    </citation>
    <scope>NUCLEOTIDE SEQUENCE [LARGE SCALE GENOMIC DNA]</scope>
    <source>
        <strain evidence="1 2">H8</strain>
    </source>
</reference>
<dbReference type="RefSeq" id="WP_354663417.1">
    <property type="nucleotide sequence ID" value="NZ_JBEXAC010000002.1"/>
</dbReference>
<organism evidence="1 2">
    <name type="scientific">Chitinophaga defluvii</name>
    <dbReference type="NCBI Taxonomy" id="3163343"/>
    <lineage>
        <taxon>Bacteria</taxon>
        <taxon>Pseudomonadati</taxon>
        <taxon>Bacteroidota</taxon>
        <taxon>Chitinophagia</taxon>
        <taxon>Chitinophagales</taxon>
        <taxon>Chitinophagaceae</taxon>
        <taxon>Chitinophaga</taxon>
    </lineage>
</organism>
<protein>
    <submittedName>
        <fullName evidence="1">SusD/RagB family nutrient-binding outer membrane lipoprotein</fullName>
    </submittedName>
</protein>